<reference evidence="1" key="1">
    <citation type="submission" date="2019-06" db="EMBL/GenBank/DDBJ databases">
        <authorList>
            <consortium name="Wellcome Sanger Institute Data Sharing"/>
        </authorList>
    </citation>
    <scope>NUCLEOTIDE SEQUENCE [LARGE SCALE GENOMIC DNA]</scope>
</reference>
<evidence type="ECO:0000313" key="2">
    <source>
        <dbReference type="Proteomes" id="UP000472271"/>
    </source>
</evidence>
<dbReference type="Ensembl" id="ENSSORT00005039067.1">
    <property type="protein sequence ID" value="ENSSORP00005038076.1"/>
    <property type="gene ID" value="ENSSORG00005017840.1"/>
</dbReference>
<accession>A0A673B6Y5</accession>
<name>A0A673B6Y5_9TELE</name>
<sequence length="90" mass="9975">MVKTMFCLPKFNFTRKATIMPFLSCMLFFWESLCTFHRSLLHSSSTGITGVGVASAHSGTVKSRSCHHPPCTCTHVKIGAQKQNITVNNK</sequence>
<organism evidence="1 2">
    <name type="scientific">Sphaeramia orbicularis</name>
    <name type="common">orbiculate cardinalfish</name>
    <dbReference type="NCBI Taxonomy" id="375764"/>
    <lineage>
        <taxon>Eukaryota</taxon>
        <taxon>Metazoa</taxon>
        <taxon>Chordata</taxon>
        <taxon>Craniata</taxon>
        <taxon>Vertebrata</taxon>
        <taxon>Euteleostomi</taxon>
        <taxon>Actinopterygii</taxon>
        <taxon>Neopterygii</taxon>
        <taxon>Teleostei</taxon>
        <taxon>Neoteleostei</taxon>
        <taxon>Acanthomorphata</taxon>
        <taxon>Gobiaria</taxon>
        <taxon>Kurtiformes</taxon>
        <taxon>Apogonoidei</taxon>
        <taxon>Apogonidae</taxon>
        <taxon>Apogoninae</taxon>
        <taxon>Sphaeramia</taxon>
    </lineage>
</organism>
<reference evidence="1" key="2">
    <citation type="submission" date="2025-08" db="UniProtKB">
        <authorList>
            <consortium name="Ensembl"/>
        </authorList>
    </citation>
    <scope>IDENTIFICATION</scope>
</reference>
<evidence type="ECO:0000313" key="1">
    <source>
        <dbReference type="Ensembl" id="ENSSORP00005038076.1"/>
    </source>
</evidence>
<dbReference type="InParanoid" id="A0A673B6Y5"/>
<dbReference type="AlphaFoldDB" id="A0A673B6Y5"/>
<protein>
    <submittedName>
        <fullName evidence="1">Uncharacterized protein</fullName>
    </submittedName>
</protein>
<keyword evidence="2" id="KW-1185">Reference proteome</keyword>
<proteinExistence type="predicted"/>
<dbReference type="Proteomes" id="UP000472271">
    <property type="component" value="Chromosome 12"/>
</dbReference>
<reference evidence="1" key="3">
    <citation type="submission" date="2025-09" db="UniProtKB">
        <authorList>
            <consortium name="Ensembl"/>
        </authorList>
    </citation>
    <scope>IDENTIFICATION</scope>
</reference>